<dbReference type="OrthoDB" id="2616721at2"/>
<protein>
    <submittedName>
        <fullName evidence="1">Uncharacterized protein</fullName>
    </submittedName>
</protein>
<reference evidence="1 2" key="1">
    <citation type="submission" date="2018-07" db="EMBL/GenBank/DDBJ databases">
        <title>Genomic Encyclopedia of Type Strains, Phase III (KMG-III): the genomes of soil and plant-associated and newly described type strains.</title>
        <authorList>
            <person name="Whitman W."/>
        </authorList>
    </citation>
    <scope>NUCLEOTIDE SEQUENCE [LARGE SCALE GENOMIC DNA]</scope>
    <source>
        <strain evidence="1 2">CECT 8333</strain>
    </source>
</reference>
<comment type="caution">
    <text evidence="1">The sequence shown here is derived from an EMBL/GenBank/DDBJ whole genome shotgun (WGS) entry which is preliminary data.</text>
</comment>
<dbReference type="Proteomes" id="UP000253090">
    <property type="component" value="Unassembled WGS sequence"/>
</dbReference>
<dbReference type="EMBL" id="QPJW01000001">
    <property type="protein sequence ID" value="RCX22583.1"/>
    <property type="molecule type" value="Genomic_DNA"/>
</dbReference>
<evidence type="ECO:0000313" key="1">
    <source>
        <dbReference type="EMBL" id="RCX22583.1"/>
    </source>
</evidence>
<accession>A0A369BM06</accession>
<proteinExistence type="predicted"/>
<gene>
    <name evidence="1" type="ORF">DFP94_101163</name>
</gene>
<organism evidence="1 2">
    <name type="scientific">Fontibacillus phaseoli</name>
    <dbReference type="NCBI Taxonomy" id="1416533"/>
    <lineage>
        <taxon>Bacteria</taxon>
        <taxon>Bacillati</taxon>
        <taxon>Bacillota</taxon>
        <taxon>Bacilli</taxon>
        <taxon>Bacillales</taxon>
        <taxon>Paenibacillaceae</taxon>
        <taxon>Fontibacillus</taxon>
    </lineage>
</organism>
<name>A0A369BM06_9BACL</name>
<sequence length="118" mass="13552">MRLAVYCDFVLDGIRPLQLVIQTEHGELDWSEILYLPLSGPFERFEPEQFDDQIGVSVLLEDLVLKRDGDEELGISLPNLARRHPGADITLLVIQISDAEEVLEYKWGDRLMENGWVE</sequence>
<dbReference type="RefSeq" id="WP_114494554.1">
    <property type="nucleotide sequence ID" value="NZ_QPJW01000001.1"/>
</dbReference>
<dbReference type="AlphaFoldDB" id="A0A369BM06"/>
<evidence type="ECO:0000313" key="2">
    <source>
        <dbReference type="Proteomes" id="UP000253090"/>
    </source>
</evidence>
<keyword evidence="2" id="KW-1185">Reference proteome</keyword>